<organism evidence="3 4">
    <name type="scientific">Niveibacterium umoris</name>
    <dbReference type="NCBI Taxonomy" id="1193620"/>
    <lineage>
        <taxon>Bacteria</taxon>
        <taxon>Pseudomonadati</taxon>
        <taxon>Pseudomonadota</taxon>
        <taxon>Betaproteobacteria</taxon>
        <taxon>Rhodocyclales</taxon>
        <taxon>Rhodocyclaceae</taxon>
        <taxon>Niveibacterium</taxon>
    </lineage>
</organism>
<dbReference type="InterPro" id="IPR036065">
    <property type="entry name" value="BolA-like_sf"/>
</dbReference>
<evidence type="ECO:0000256" key="1">
    <source>
        <dbReference type="ARBA" id="ARBA00005578"/>
    </source>
</evidence>
<name>A0A840BGQ9_9RHOO</name>
<gene>
    <name evidence="3" type="ORF">GGR36_002049</name>
</gene>
<dbReference type="Gene3D" id="3.30.300.90">
    <property type="entry name" value="BolA-like"/>
    <property type="match status" value="1"/>
</dbReference>
<dbReference type="AlphaFoldDB" id="A0A840BGQ9"/>
<dbReference type="GO" id="GO:0006351">
    <property type="term" value="P:DNA-templated transcription"/>
    <property type="evidence" value="ECO:0007669"/>
    <property type="project" value="TreeGrafter"/>
</dbReference>
<proteinExistence type="inferred from homology"/>
<dbReference type="InterPro" id="IPR050961">
    <property type="entry name" value="BolA/IbaG_stress_morph_reg"/>
</dbReference>
<accession>A0A840BGQ9</accession>
<sequence length="85" mass="9462">MFQAEEIERLVAQGLPCDFIQIQGDDGVHFTGIVVSAEFAGKPRVRQHQAVYATLGSLMGNEIHALQLTTYTPEQWAAFRKELGE</sequence>
<evidence type="ECO:0000313" key="3">
    <source>
        <dbReference type="EMBL" id="MBB4012741.1"/>
    </source>
</evidence>
<keyword evidence="4" id="KW-1185">Reference proteome</keyword>
<evidence type="ECO:0000256" key="2">
    <source>
        <dbReference type="RuleBase" id="RU003860"/>
    </source>
</evidence>
<reference evidence="3 4" key="1">
    <citation type="submission" date="2020-08" db="EMBL/GenBank/DDBJ databases">
        <title>Genomic Encyclopedia of Type Strains, Phase IV (KMG-IV): sequencing the most valuable type-strain genomes for metagenomic binning, comparative biology and taxonomic classification.</title>
        <authorList>
            <person name="Goeker M."/>
        </authorList>
    </citation>
    <scope>NUCLEOTIDE SEQUENCE [LARGE SCALE GENOMIC DNA]</scope>
    <source>
        <strain evidence="3 4">DSM 106739</strain>
    </source>
</reference>
<dbReference type="GO" id="GO:0005829">
    <property type="term" value="C:cytosol"/>
    <property type="evidence" value="ECO:0007669"/>
    <property type="project" value="TreeGrafter"/>
</dbReference>
<dbReference type="PANTHER" id="PTHR46229">
    <property type="entry name" value="BOLA TRANSCRIPTION REGULATOR"/>
    <property type="match status" value="1"/>
</dbReference>
<dbReference type="PIRSF" id="PIRSF003113">
    <property type="entry name" value="BolA"/>
    <property type="match status" value="1"/>
</dbReference>
<evidence type="ECO:0000313" key="4">
    <source>
        <dbReference type="Proteomes" id="UP000561045"/>
    </source>
</evidence>
<comment type="similarity">
    <text evidence="1 2">Belongs to the BolA/IbaG family.</text>
</comment>
<dbReference type="Pfam" id="PF01722">
    <property type="entry name" value="BolA"/>
    <property type="match status" value="1"/>
</dbReference>
<dbReference type="PANTHER" id="PTHR46229:SF2">
    <property type="entry name" value="BOLA-LIKE PROTEIN 1"/>
    <property type="match status" value="1"/>
</dbReference>
<protein>
    <submittedName>
        <fullName evidence="3">Acid stress-induced BolA-like protein IbaG/YrbA</fullName>
    </submittedName>
</protein>
<dbReference type="RefSeq" id="WP_183634522.1">
    <property type="nucleotide sequence ID" value="NZ_BAABLE010000011.1"/>
</dbReference>
<dbReference type="SUPFAM" id="SSF82657">
    <property type="entry name" value="BolA-like"/>
    <property type="match status" value="1"/>
</dbReference>
<dbReference type="EMBL" id="JACIET010000001">
    <property type="protein sequence ID" value="MBB4012741.1"/>
    <property type="molecule type" value="Genomic_DNA"/>
</dbReference>
<comment type="caution">
    <text evidence="3">The sequence shown here is derived from an EMBL/GenBank/DDBJ whole genome shotgun (WGS) entry which is preliminary data.</text>
</comment>
<dbReference type="InterPro" id="IPR002634">
    <property type="entry name" value="BolA"/>
</dbReference>
<dbReference type="Proteomes" id="UP000561045">
    <property type="component" value="Unassembled WGS sequence"/>
</dbReference>